<organism evidence="3 4">
    <name type="scientific">Planosporangium thailandense</name>
    <dbReference type="NCBI Taxonomy" id="765197"/>
    <lineage>
        <taxon>Bacteria</taxon>
        <taxon>Bacillati</taxon>
        <taxon>Actinomycetota</taxon>
        <taxon>Actinomycetes</taxon>
        <taxon>Micromonosporales</taxon>
        <taxon>Micromonosporaceae</taxon>
        <taxon>Planosporangium</taxon>
    </lineage>
</organism>
<feature type="transmembrane region" description="Helical" evidence="1">
    <location>
        <begin position="215"/>
        <end position="234"/>
    </location>
</feature>
<feature type="transmembrane region" description="Helical" evidence="1">
    <location>
        <begin position="64"/>
        <end position="82"/>
    </location>
</feature>
<feature type="transmembrane region" description="Helical" evidence="1">
    <location>
        <begin position="255"/>
        <end position="275"/>
    </location>
</feature>
<name>A0ABX0Y690_9ACTN</name>
<dbReference type="InterPro" id="IPR043128">
    <property type="entry name" value="Rev_trsase/Diguanyl_cyclase"/>
</dbReference>
<dbReference type="NCBIfam" id="TIGR00254">
    <property type="entry name" value="GGDEF"/>
    <property type="match status" value="1"/>
</dbReference>
<feature type="domain" description="GGDEF" evidence="2">
    <location>
        <begin position="348"/>
        <end position="479"/>
    </location>
</feature>
<dbReference type="EMBL" id="JAATVY010000032">
    <property type="protein sequence ID" value="NJC73548.1"/>
    <property type="molecule type" value="Genomic_DNA"/>
</dbReference>
<keyword evidence="4" id="KW-1185">Reference proteome</keyword>
<comment type="caution">
    <text evidence="3">The sequence shown here is derived from an EMBL/GenBank/DDBJ whole genome shotgun (WGS) entry which is preliminary data.</text>
</comment>
<evidence type="ECO:0000313" key="4">
    <source>
        <dbReference type="Proteomes" id="UP000722989"/>
    </source>
</evidence>
<dbReference type="SUPFAM" id="SSF55073">
    <property type="entry name" value="Nucleotide cyclase"/>
    <property type="match status" value="1"/>
</dbReference>
<keyword evidence="1" id="KW-0812">Transmembrane</keyword>
<dbReference type="InterPro" id="IPR029787">
    <property type="entry name" value="Nucleotide_cyclase"/>
</dbReference>
<evidence type="ECO:0000259" key="2">
    <source>
        <dbReference type="PROSITE" id="PS50887"/>
    </source>
</evidence>
<dbReference type="InterPro" id="IPR000160">
    <property type="entry name" value="GGDEF_dom"/>
</dbReference>
<feature type="transmembrane region" description="Helical" evidence="1">
    <location>
        <begin position="12"/>
        <end position="28"/>
    </location>
</feature>
<evidence type="ECO:0000313" key="3">
    <source>
        <dbReference type="EMBL" id="NJC73548.1"/>
    </source>
</evidence>
<dbReference type="CDD" id="cd01949">
    <property type="entry name" value="GGDEF"/>
    <property type="match status" value="1"/>
</dbReference>
<feature type="transmembrane region" description="Helical" evidence="1">
    <location>
        <begin position="94"/>
        <end position="112"/>
    </location>
</feature>
<keyword evidence="1" id="KW-0472">Membrane</keyword>
<dbReference type="Proteomes" id="UP000722989">
    <property type="component" value="Unassembled WGS sequence"/>
</dbReference>
<keyword evidence="1" id="KW-1133">Transmembrane helix</keyword>
<reference evidence="3 4" key="1">
    <citation type="submission" date="2020-03" db="EMBL/GenBank/DDBJ databases">
        <title>WGS of the type strain of Planosporangium spp.</title>
        <authorList>
            <person name="Thawai C."/>
        </authorList>
    </citation>
    <scope>NUCLEOTIDE SEQUENCE [LARGE SCALE GENOMIC DNA]</scope>
    <source>
        <strain evidence="3 4">TBRC 5610</strain>
    </source>
</reference>
<feature type="transmembrane region" description="Helical" evidence="1">
    <location>
        <begin position="281"/>
        <end position="299"/>
    </location>
</feature>
<dbReference type="Gene3D" id="3.30.70.270">
    <property type="match status" value="1"/>
</dbReference>
<feature type="transmembrane region" description="Helical" evidence="1">
    <location>
        <begin position="183"/>
        <end position="203"/>
    </location>
</feature>
<sequence>MGTTPRSLRAFMYYAVLTGAAVAVHQVLPAGARPVSYSLILATTLVPLSLLVRHSTGRTRLPWSLLLAAMVVLAFGSWITAAGGGAVRALGDEVVTVGHALILAAALTLVVIRGRNDLGGLLDGAVALMGLGSVLWACLLQPGLAAIGAPLTARITVLVTIFVLSGVLGALGRLWFVGGRLLALQLLVYALLIALVGNTALALTSGSMTVDRPRWVETLFLIAYLCVGAAALHPTIHELSQPGPAPVDRLSGGRLVFLGAAMVVAPVIGGVRQVIGLPADGLLIAIGTVAVAPFVMLRIHRLSRQRDAAEHALVHQATHDALTGLPNRAELLARLEAAIARERATGRPAVVLLFCDLNGFKLVNDRLGHVTGDRVLVEVANRLRAGLRSADTVARYGGDEFLVLCEDGSPATVARLRDHIVWALSAPIEIGAERIAISASVGAVTSDGLVDADELIRRADEAMYEAKLRHRADGQLVGGPAPADSGTAA</sequence>
<dbReference type="InterPro" id="IPR052163">
    <property type="entry name" value="DGC-Regulatory_Protein"/>
</dbReference>
<evidence type="ECO:0000256" key="1">
    <source>
        <dbReference type="SAM" id="Phobius"/>
    </source>
</evidence>
<dbReference type="RefSeq" id="WP_167928457.1">
    <property type="nucleotide sequence ID" value="NZ_JAATVY010000032.1"/>
</dbReference>
<protein>
    <submittedName>
        <fullName evidence="3">GGDEF domain-containing protein</fullName>
    </submittedName>
</protein>
<dbReference type="PROSITE" id="PS50887">
    <property type="entry name" value="GGDEF"/>
    <property type="match status" value="1"/>
</dbReference>
<accession>A0ABX0Y690</accession>
<proteinExistence type="predicted"/>
<gene>
    <name evidence="3" type="ORF">HC031_28040</name>
</gene>
<feature type="transmembrane region" description="Helical" evidence="1">
    <location>
        <begin position="155"/>
        <end position="176"/>
    </location>
</feature>
<dbReference type="PANTHER" id="PTHR46663:SF4">
    <property type="entry name" value="DIGUANYLATE CYCLASE DGCT-RELATED"/>
    <property type="match status" value="1"/>
</dbReference>
<dbReference type="Pfam" id="PF00990">
    <property type="entry name" value="GGDEF"/>
    <property type="match status" value="1"/>
</dbReference>
<feature type="transmembrane region" description="Helical" evidence="1">
    <location>
        <begin position="124"/>
        <end position="149"/>
    </location>
</feature>
<dbReference type="SMART" id="SM00267">
    <property type="entry name" value="GGDEF"/>
    <property type="match status" value="1"/>
</dbReference>
<dbReference type="PANTHER" id="PTHR46663">
    <property type="entry name" value="DIGUANYLATE CYCLASE DGCT-RELATED"/>
    <property type="match status" value="1"/>
</dbReference>